<dbReference type="Proteomes" id="UP001178507">
    <property type="component" value="Unassembled WGS sequence"/>
</dbReference>
<dbReference type="EMBL" id="CAUJNA010003242">
    <property type="protein sequence ID" value="CAJ1396757.1"/>
    <property type="molecule type" value="Genomic_DNA"/>
</dbReference>
<dbReference type="GO" id="GO:0005739">
    <property type="term" value="C:mitochondrion"/>
    <property type="evidence" value="ECO:0007669"/>
    <property type="project" value="TreeGrafter"/>
</dbReference>
<proteinExistence type="predicted"/>
<feature type="domain" description="Peptidase M16 middle/third" evidence="2">
    <location>
        <begin position="58"/>
        <end position="141"/>
    </location>
</feature>
<evidence type="ECO:0000259" key="2">
    <source>
        <dbReference type="Pfam" id="PF16187"/>
    </source>
</evidence>
<name>A0AA36N768_9DINO</name>
<dbReference type="Pfam" id="PF16187">
    <property type="entry name" value="Peptidase_M16_M"/>
    <property type="match status" value="1"/>
</dbReference>
<dbReference type="GO" id="GO:0005829">
    <property type="term" value="C:cytosol"/>
    <property type="evidence" value="ECO:0007669"/>
    <property type="project" value="TreeGrafter"/>
</dbReference>
<dbReference type="GO" id="GO:0046872">
    <property type="term" value="F:metal ion binding"/>
    <property type="evidence" value="ECO:0007669"/>
    <property type="project" value="UniProtKB-KW"/>
</dbReference>
<evidence type="ECO:0000313" key="3">
    <source>
        <dbReference type="EMBL" id="CAJ1396757.1"/>
    </source>
</evidence>
<dbReference type="GO" id="GO:0004222">
    <property type="term" value="F:metalloendopeptidase activity"/>
    <property type="evidence" value="ECO:0007669"/>
    <property type="project" value="TreeGrafter"/>
</dbReference>
<accession>A0AA36N768</accession>
<dbReference type="InterPro" id="IPR032632">
    <property type="entry name" value="Peptidase_M16_M"/>
</dbReference>
<sequence>MTHEQLFAVNISLTPEGDAHREEILALLFEYVEQVRAAGPQEEIFKELASLQEINFAHKEDSPLPDDFAASAAMALHRYPPKEVLRGPFALDEWRADVVEEYLSKLTADNCLVFITSDGFKEESAAGDADEKGWKTEQWYKVVAVVAVLGFLGLGWNMADHTASQGDLAAVRKMYSYWADGKLAGSSCVAAAKQIALEDVVYDASSDAMPHVGGAKVYHGPAGICDFGAFLATFRQPDYRLVEQLHSGTGTVVVKESLTPTVLATNKTVKQAMQNLVEYKVRDGKIASMKVYWGEPHTFDSLFH</sequence>
<reference evidence="3" key="1">
    <citation type="submission" date="2023-08" db="EMBL/GenBank/DDBJ databases">
        <authorList>
            <person name="Chen Y."/>
            <person name="Shah S."/>
            <person name="Dougan E. K."/>
            <person name="Thang M."/>
            <person name="Chan C."/>
        </authorList>
    </citation>
    <scope>NUCLEOTIDE SEQUENCE</scope>
</reference>
<evidence type="ECO:0000256" key="1">
    <source>
        <dbReference type="ARBA" id="ARBA00022723"/>
    </source>
</evidence>
<dbReference type="AlphaFoldDB" id="A0AA36N768"/>
<dbReference type="SUPFAM" id="SSF54427">
    <property type="entry name" value="NTF2-like"/>
    <property type="match status" value="1"/>
</dbReference>
<organism evidence="3 4">
    <name type="scientific">Effrenium voratum</name>
    <dbReference type="NCBI Taxonomy" id="2562239"/>
    <lineage>
        <taxon>Eukaryota</taxon>
        <taxon>Sar</taxon>
        <taxon>Alveolata</taxon>
        <taxon>Dinophyceae</taxon>
        <taxon>Suessiales</taxon>
        <taxon>Symbiodiniaceae</taxon>
        <taxon>Effrenium</taxon>
    </lineage>
</organism>
<gene>
    <name evidence="3" type="ORF">EVOR1521_LOCUS20912</name>
</gene>
<dbReference type="InterPro" id="IPR032710">
    <property type="entry name" value="NTF2-like_dom_sf"/>
</dbReference>
<dbReference type="SUPFAM" id="SSF63411">
    <property type="entry name" value="LuxS/MPP-like metallohydrolase"/>
    <property type="match status" value="1"/>
</dbReference>
<dbReference type="InterPro" id="IPR011249">
    <property type="entry name" value="Metalloenz_LuxS/M16"/>
</dbReference>
<dbReference type="Gene3D" id="3.10.450.50">
    <property type="match status" value="1"/>
</dbReference>
<keyword evidence="1" id="KW-0479">Metal-binding</keyword>
<dbReference type="GO" id="GO:0051603">
    <property type="term" value="P:proteolysis involved in protein catabolic process"/>
    <property type="evidence" value="ECO:0007669"/>
    <property type="project" value="TreeGrafter"/>
</dbReference>
<dbReference type="PANTHER" id="PTHR43690:SF18">
    <property type="entry name" value="INSULIN-DEGRADING ENZYME-RELATED"/>
    <property type="match status" value="1"/>
</dbReference>
<keyword evidence="4" id="KW-1185">Reference proteome</keyword>
<comment type="caution">
    <text evidence="3">The sequence shown here is derived from an EMBL/GenBank/DDBJ whole genome shotgun (WGS) entry which is preliminary data.</text>
</comment>
<dbReference type="PANTHER" id="PTHR43690">
    <property type="entry name" value="NARDILYSIN"/>
    <property type="match status" value="1"/>
</dbReference>
<dbReference type="Gene3D" id="3.30.830.10">
    <property type="entry name" value="Metalloenzyme, LuxS/M16 peptidase-like"/>
    <property type="match status" value="1"/>
</dbReference>
<dbReference type="InterPro" id="IPR050626">
    <property type="entry name" value="Peptidase_M16"/>
</dbReference>
<dbReference type="GO" id="GO:0043171">
    <property type="term" value="P:peptide catabolic process"/>
    <property type="evidence" value="ECO:0007669"/>
    <property type="project" value="TreeGrafter"/>
</dbReference>
<protein>
    <recommendedName>
        <fullName evidence="2">Peptidase M16 middle/third domain-containing protein</fullName>
    </recommendedName>
</protein>
<evidence type="ECO:0000313" key="4">
    <source>
        <dbReference type="Proteomes" id="UP001178507"/>
    </source>
</evidence>